<dbReference type="AlphaFoldDB" id="A0A6C0BP80"/>
<proteinExistence type="predicted"/>
<dbReference type="EMBL" id="MN739195">
    <property type="protein sequence ID" value="QHS93063.1"/>
    <property type="molecule type" value="Genomic_DNA"/>
</dbReference>
<organism evidence="1">
    <name type="scientific">viral metagenome</name>
    <dbReference type="NCBI Taxonomy" id="1070528"/>
    <lineage>
        <taxon>unclassified sequences</taxon>
        <taxon>metagenomes</taxon>
        <taxon>organismal metagenomes</taxon>
    </lineage>
</organism>
<sequence length="569" mass="64929">MDITNGSLRYHLTEEEYTKSPYLTGVKGFTQSINCNSEDPTTNTPHVLQCSNNALQSIVNFLKTGHADVAEDNYEVYELLGFINRYDYPLDYSSAELTDTYTNPSQQHDRINSDSESVSKVNKVLSFIRSKIRAQAVVEGRTTLRLIRGLPVDIVYISFINPPDREVFQCTIRSTLNGMPGRIYDREIVVTIQNATCVLNLTPHSSIDTMLNQERIDCLRCAYSYNCEANRGSVIMTKRCEYSLQNECNWYHPELHCSDYIDQLLIYSQMGFKATLPSFNISEGLHIDLKALGRRLLIDYLIIYDCEHSRTTAHRWRQKKVKLLALRLIDLFKLGDIITMRDHDPCYYKIEELSDNLTVTDILTMRDDLLISKVLNSCLNHVNFHPQLSDVDRLILCSQSNVVDIRDASVLSHPQGGMIIDKNKITFPGIIEYDGGEMKDVSICDLLELYGSCNLPSIALIDSGLSSQRYHIFNQYKMLSIPCNPWLGCDLRDVQIAQCLVNHLLDLTLNEYYDLFNNGTISKTQEIKGVSDEVVSNSPINDEDMCDIGEVLIDPHWSVNPLILQHMRE</sequence>
<accession>A0A6C0BP80</accession>
<reference evidence="1" key="1">
    <citation type="journal article" date="2020" name="Nature">
        <title>Giant virus diversity and host interactions through global metagenomics.</title>
        <authorList>
            <person name="Schulz F."/>
            <person name="Roux S."/>
            <person name="Paez-Espino D."/>
            <person name="Jungbluth S."/>
            <person name="Walsh D.A."/>
            <person name="Denef V.J."/>
            <person name="McMahon K.D."/>
            <person name="Konstantinidis K.T."/>
            <person name="Eloe-Fadrosh E.A."/>
            <person name="Kyrpides N.C."/>
            <person name="Woyke T."/>
        </authorList>
    </citation>
    <scope>NUCLEOTIDE SEQUENCE</scope>
    <source>
        <strain evidence="1">GVMAG-M-3300017651-5</strain>
    </source>
</reference>
<evidence type="ECO:0000313" key="1">
    <source>
        <dbReference type="EMBL" id="QHS93063.1"/>
    </source>
</evidence>
<protein>
    <submittedName>
        <fullName evidence="1">Uncharacterized protein</fullName>
    </submittedName>
</protein>
<name>A0A6C0BP80_9ZZZZ</name>